<gene>
    <name evidence="2" type="ORF">N5D63_12490</name>
</gene>
<feature type="region of interest" description="Disordered" evidence="1">
    <location>
        <begin position="62"/>
        <end position="92"/>
    </location>
</feature>
<organism evidence="2 3">
    <name type="scientific">Comamonas thiooxydans</name>
    <dbReference type="NCBI Taxonomy" id="363952"/>
    <lineage>
        <taxon>Bacteria</taxon>
        <taxon>Pseudomonadati</taxon>
        <taxon>Pseudomonadota</taxon>
        <taxon>Betaproteobacteria</taxon>
        <taxon>Burkholderiales</taxon>
        <taxon>Comamonadaceae</taxon>
        <taxon>Comamonas</taxon>
    </lineage>
</organism>
<name>A0AA42TUJ0_9BURK</name>
<evidence type="ECO:0000256" key="1">
    <source>
        <dbReference type="SAM" id="MobiDB-lite"/>
    </source>
</evidence>
<evidence type="ECO:0000313" key="2">
    <source>
        <dbReference type="EMBL" id="MDH1334954.1"/>
    </source>
</evidence>
<reference evidence="2" key="1">
    <citation type="submission" date="2022-09" db="EMBL/GenBank/DDBJ databases">
        <title>Intensive care unit water sources are persistently colonized with multi-drug resistant bacteria and are the site of extensive horizontal gene transfer of antibiotic resistance genes.</title>
        <authorList>
            <person name="Diorio-Toth L."/>
        </authorList>
    </citation>
    <scope>NUCLEOTIDE SEQUENCE</scope>
    <source>
        <strain evidence="2">GD03832</strain>
    </source>
</reference>
<dbReference type="PANTHER" id="PTHR38097">
    <property type="match status" value="1"/>
</dbReference>
<evidence type="ECO:0000313" key="3">
    <source>
        <dbReference type="Proteomes" id="UP001161065"/>
    </source>
</evidence>
<dbReference type="PANTHER" id="PTHR38097:SF2">
    <property type="entry name" value="DNA-BINDING PROTEIN STPA"/>
    <property type="match status" value="1"/>
</dbReference>
<dbReference type="RefSeq" id="WP_280008320.1">
    <property type="nucleotide sequence ID" value="NZ_JAOCEK010000008.1"/>
</dbReference>
<sequence>MAKEMVKDLTLTELQKQIAELQAKAQAIIETEKASVIEELKEKISQYGITANELGFKVTEAVKPAKSSNTGTSTAPKIPKYKNPATGQTWHGGKGACPLWITELADKHLEDKKEKNKDGNMTVPRKVLTDWLDANGYKLPEPVAETAQEEA</sequence>
<protein>
    <submittedName>
        <fullName evidence="2">H-NS histone family protein</fullName>
    </submittedName>
</protein>
<proteinExistence type="predicted"/>
<feature type="compositionally biased region" description="Polar residues" evidence="1">
    <location>
        <begin position="66"/>
        <end position="75"/>
    </location>
</feature>
<accession>A0AA42TUJ0</accession>
<dbReference type="AlphaFoldDB" id="A0AA42TUJ0"/>
<dbReference type="Proteomes" id="UP001161065">
    <property type="component" value="Unassembled WGS sequence"/>
</dbReference>
<comment type="caution">
    <text evidence="2">The sequence shown here is derived from an EMBL/GenBank/DDBJ whole genome shotgun (WGS) entry which is preliminary data.</text>
</comment>
<dbReference type="EMBL" id="JAOCEK010000008">
    <property type="protein sequence ID" value="MDH1334954.1"/>
    <property type="molecule type" value="Genomic_DNA"/>
</dbReference>